<sequence length="1314" mass="147965">MDGGDNAVAAPRAAGPSATFSIRPPEPFDFSKPQDWAKWIRRFERFRLASNLQENSDENQVNTFIYCMGDEADDILRGLPLADADKTKYDAVKAGFEAHFVGRRNVIYERARFNMRKQEENETVDSFVTALYALAEHCNYLALHDELIRDRLVVGLADKRLSERMQLDHELTLEKAIAMARQSEEVKRQQAALRSVTDTVAADAGSVDRVYKGKYNVGRPQKGNGPKQKSHIVHSSKMNSNQCHKCGSSPAHAKRDCPANDVKCHSCGKKGHYKRVCTSSKTVREVCEGDPVFLGSITGTGEPWMVNLNIRHKCVPFKIDTGADVTVIPVEVFEEIFNKDLPTLKDATRPLLGPGQVPLDVVGVTSLLLKRGEKQSEEDVYIIRNLHTALLGRPAIAKLELVARLDSIDMEILKTSYPKLCSGLGEVRQPYVIRLKPGASPFSLKTPRRIPLPLMSKVKEELSRMEILGVISRVEEPTDWCAGMVVVPKKSGAVRICVDLSKLNESVRREKYILPSVEQTLGMLAGAQIFSKLDANMGFWQIPLSEDSARYTTFITPFGRYFFKRLPFGISSAPEHFQNRMATEVTEGLEGTVCHIDDVLVWGRTREEHDTRLHAVLRKMQKAGMTLNVEKCELSKQTVHFLGHIISADGISPDPMKTAAIRDMTEPSNVSQLRSFLGMVNQLGKFIPRLADKDKALRDLLSKKNCWIWGMEQANAFQALKDVLSSPPVLAIYDANRDCKVSADASSYGLGAVLLQRWPEGWKPIAYASRSLTQTEQRYAQVEKEALGLTWACERFKDFVIGKHFTLETDHKPLLSLLGSQALDALPPRIQRFKMRLMRYSYSIVHVPGKDLWVADTLSRAPVKQCELHEEREFWEDTNIYVDAIMGNLPASTTYLGQLREDLKNDKVCSSVMKLCVEGWTEHSRRDPILKRYWAERALLTVQDDLLLRGTRLVIPAAMRNGVLSKLHEGHLGLVKCRERARQSVWWPGLSNQLKELVLNCRTCLKERLNPKEPLMPTQFPDRPWQRLGADLFMLGTKTYLLVVDYYSRYVEIAQLSPSRSTDVIVHMKSIFARHGVPETLLTDNGPQFSGHSFASFAASYGFVHVTSSPKFPQSNGEAERAVKTIKALFKKADDPYLALLAYRATPLQNGYSPAQLLMGRRLRTTVPTLSSLLDPALPDTDAIFRKEKERKSADAERFNKHHRARKLSTLQPGEEVWVSDAKESGTIVASHFAPRSYLVNTQHGTVRRNRYHLVPMQASAKDDKNDTQDQSSDTITESHPVTQESEEQDIPDVVSTPRTRCGRRIVKPARLNL</sequence>
<keyword evidence="3" id="KW-0378">Hydrolase</keyword>
<dbReference type="GO" id="GO:0004523">
    <property type="term" value="F:RNA-DNA hybrid ribonuclease activity"/>
    <property type="evidence" value="ECO:0007669"/>
    <property type="project" value="UniProtKB-EC"/>
</dbReference>
<evidence type="ECO:0000256" key="3">
    <source>
        <dbReference type="ARBA" id="ARBA00022801"/>
    </source>
</evidence>
<dbReference type="Gene3D" id="3.30.420.10">
    <property type="entry name" value="Ribonuclease H-like superfamily/Ribonuclease H"/>
    <property type="match status" value="1"/>
</dbReference>
<evidence type="ECO:0000259" key="7">
    <source>
        <dbReference type="PROSITE" id="PS50158"/>
    </source>
</evidence>
<dbReference type="PANTHER" id="PTHR37984:SF9">
    <property type="entry name" value="INTEGRASE CATALYTIC DOMAIN-CONTAINING PROTEIN"/>
    <property type="match status" value="1"/>
</dbReference>
<dbReference type="InterPro" id="IPR001878">
    <property type="entry name" value="Znf_CCHC"/>
</dbReference>
<dbReference type="InterPro" id="IPR001995">
    <property type="entry name" value="Peptidase_A2_cat"/>
</dbReference>
<dbReference type="InterPro" id="IPR000477">
    <property type="entry name" value="RT_dom"/>
</dbReference>
<feature type="region of interest" description="Disordered" evidence="6">
    <location>
        <begin position="1"/>
        <end position="26"/>
    </location>
</feature>
<protein>
    <recommendedName>
        <fullName evidence="4">Gypsy retrotransposon integrase-like protein 1</fullName>
        <ecNumber evidence="2">3.1.26.4</ecNumber>
    </recommendedName>
</protein>
<dbReference type="Pfam" id="PF17921">
    <property type="entry name" value="Integrase_H2C2"/>
    <property type="match status" value="1"/>
</dbReference>
<feature type="region of interest" description="Disordered" evidence="6">
    <location>
        <begin position="1258"/>
        <end position="1299"/>
    </location>
</feature>
<evidence type="ECO:0000313" key="12">
    <source>
        <dbReference type="Proteomes" id="UP000694700"/>
    </source>
</evidence>
<dbReference type="GO" id="GO:0015074">
    <property type="term" value="P:DNA integration"/>
    <property type="evidence" value="ECO:0007669"/>
    <property type="project" value="InterPro"/>
</dbReference>
<dbReference type="PANTHER" id="PTHR37984">
    <property type="entry name" value="PROTEIN CBG26694"/>
    <property type="match status" value="1"/>
</dbReference>
<keyword evidence="5" id="KW-0863">Zinc-finger</keyword>
<comment type="similarity">
    <text evidence="1">Belongs to the beta type-B retroviral polymerase family. HERV class-II K(HML-2) pol subfamily.</text>
</comment>
<feature type="domain" description="CCHC-type" evidence="7">
    <location>
        <begin position="263"/>
        <end position="279"/>
    </location>
</feature>
<dbReference type="PROSITE" id="PS50158">
    <property type="entry name" value="ZF_CCHC"/>
    <property type="match status" value="1"/>
</dbReference>
<dbReference type="CDD" id="cd09274">
    <property type="entry name" value="RNase_HI_RT_Ty3"/>
    <property type="match status" value="1"/>
</dbReference>
<dbReference type="Gene3D" id="3.30.70.270">
    <property type="match status" value="2"/>
</dbReference>
<dbReference type="Gene3D" id="4.10.60.10">
    <property type="entry name" value="Zinc finger, CCHC-type"/>
    <property type="match status" value="1"/>
</dbReference>
<evidence type="ECO:0000313" key="11">
    <source>
        <dbReference type="Ensembl" id="ENSCCRP00015001215.1"/>
    </source>
</evidence>
<dbReference type="InterPro" id="IPR050951">
    <property type="entry name" value="Retrovirus_Pol_polyprotein"/>
</dbReference>
<evidence type="ECO:0000256" key="1">
    <source>
        <dbReference type="ARBA" id="ARBA00010879"/>
    </source>
</evidence>
<evidence type="ECO:0000256" key="5">
    <source>
        <dbReference type="PROSITE-ProRule" id="PRU00047"/>
    </source>
</evidence>
<feature type="compositionally biased region" description="Low complexity" evidence="6">
    <location>
        <begin position="7"/>
        <end position="18"/>
    </location>
</feature>
<dbReference type="SUPFAM" id="SSF50630">
    <property type="entry name" value="Acid proteases"/>
    <property type="match status" value="1"/>
</dbReference>
<accession>A0A8C1S324</accession>
<dbReference type="InterPro" id="IPR012337">
    <property type="entry name" value="RNaseH-like_sf"/>
</dbReference>
<evidence type="ECO:0000259" key="10">
    <source>
        <dbReference type="PROSITE" id="PS50994"/>
    </source>
</evidence>
<dbReference type="FunFam" id="3.10.20.370:FF:000001">
    <property type="entry name" value="Retrovirus-related Pol polyprotein from transposon 17.6-like protein"/>
    <property type="match status" value="1"/>
</dbReference>
<reference evidence="11" key="1">
    <citation type="submission" date="2025-08" db="UniProtKB">
        <authorList>
            <consortium name="Ensembl"/>
        </authorList>
    </citation>
    <scope>IDENTIFICATION</scope>
</reference>
<dbReference type="Gene3D" id="3.10.10.10">
    <property type="entry name" value="HIV Type 1 Reverse Transcriptase, subunit A, domain 1"/>
    <property type="match status" value="1"/>
</dbReference>
<dbReference type="PROSITE" id="PS50994">
    <property type="entry name" value="INTEGRASE"/>
    <property type="match status" value="1"/>
</dbReference>
<dbReference type="Pfam" id="PF17919">
    <property type="entry name" value="RT_RNaseH_2"/>
    <property type="match status" value="1"/>
</dbReference>
<dbReference type="InterPro" id="IPR001584">
    <property type="entry name" value="Integrase_cat-core"/>
</dbReference>
<dbReference type="Pfam" id="PF00078">
    <property type="entry name" value="RVT_1"/>
    <property type="match status" value="1"/>
</dbReference>
<dbReference type="Gene3D" id="1.10.340.70">
    <property type="match status" value="1"/>
</dbReference>
<dbReference type="Ensembl" id="ENSCCRT00015001307.1">
    <property type="protein sequence ID" value="ENSCCRP00015001215.1"/>
    <property type="gene ID" value="ENSCCRG00015000812.1"/>
</dbReference>
<dbReference type="GO" id="GO:0008270">
    <property type="term" value="F:zinc ion binding"/>
    <property type="evidence" value="ECO:0007669"/>
    <property type="project" value="UniProtKB-KW"/>
</dbReference>
<feature type="domain" description="Integrase catalytic" evidence="10">
    <location>
        <begin position="1020"/>
        <end position="1176"/>
    </location>
</feature>
<dbReference type="InterPro" id="IPR041577">
    <property type="entry name" value="RT_RNaseH_2"/>
</dbReference>
<evidence type="ECO:0000256" key="2">
    <source>
        <dbReference type="ARBA" id="ARBA00012180"/>
    </source>
</evidence>
<dbReference type="Proteomes" id="UP000694700">
    <property type="component" value="Unplaced"/>
</dbReference>
<dbReference type="SMART" id="SM00343">
    <property type="entry name" value="ZnF_C2HC"/>
    <property type="match status" value="2"/>
</dbReference>
<evidence type="ECO:0000256" key="6">
    <source>
        <dbReference type="SAM" id="MobiDB-lite"/>
    </source>
</evidence>
<dbReference type="FunFam" id="3.30.420.10:FF:000063">
    <property type="entry name" value="Retrovirus-related Pol polyprotein from transposon 297-like Protein"/>
    <property type="match status" value="1"/>
</dbReference>
<dbReference type="FunFam" id="1.10.340.70:FF:000003">
    <property type="entry name" value="Protein CBG25708"/>
    <property type="match status" value="1"/>
</dbReference>
<name>A0A8C1S324_CYPCA</name>
<evidence type="ECO:0000259" key="8">
    <source>
        <dbReference type="PROSITE" id="PS50175"/>
    </source>
</evidence>
<feature type="compositionally biased region" description="Polar residues" evidence="6">
    <location>
        <begin position="1269"/>
        <end position="1284"/>
    </location>
</feature>
<dbReference type="GO" id="GO:0006508">
    <property type="term" value="P:proteolysis"/>
    <property type="evidence" value="ECO:0007669"/>
    <property type="project" value="InterPro"/>
</dbReference>
<dbReference type="GO" id="GO:0003676">
    <property type="term" value="F:nucleic acid binding"/>
    <property type="evidence" value="ECO:0007669"/>
    <property type="project" value="InterPro"/>
</dbReference>
<dbReference type="EC" id="3.1.26.4" evidence="2"/>
<dbReference type="InterPro" id="IPR043502">
    <property type="entry name" value="DNA/RNA_pol_sf"/>
</dbReference>
<organism evidence="11 12">
    <name type="scientific">Cyprinus carpio</name>
    <name type="common">Common carp</name>
    <dbReference type="NCBI Taxonomy" id="7962"/>
    <lineage>
        <taxon>Eukaryota</taxon>
        <taxon>Metazoa</taxon>
        <taxon>Chordata</taxon>
        <taxon>Craniata</taxon>
        <taxon>Vertebrata</taxon>
        <taxon>Euteleostomi</taxon>
        <taxon>Actinopterygii</taxon>
        <taxon>Neopterygii</taxon>
        <taxon>Teleostei</taxon>
        <taxon>Ostariophysi</taxon>
        <taxon>Cypriniformes</taxon>
        <taxon>Cyprinidae</taxon>
        <taxon>Cyprininae</taxon>
        <taxon>Cyprinus</taxon>
    </lineage>
</organism>
<dbReference type="PROSITE" id="PS50175">
    <property type="entry name" value="ASP_PROT_RETROV"/>
    <property type="match status" value="1"/>
</dbReference>
<dbReference type="Pfam" id="PF00665">
    <property type="entry name" value="rve"/>
    <property type="match status" value="1"/>
</dbReference>
<evidence type="ECO:0000256" key="4">
    <source>
        <dbReference type="ARBA" id="ARBA00039658"/>
    </source>
</evidence>
<dbReference type="FunFam" id="3.30.70.270:FF:000023">
    <property type="entry name" value="Pol"/>
    <property type="match status" value="1"/>
</dbReference>
<feature type="domain" description="Reverse transcriptase" evidence="9">
    <location>
        <begin position="468"/>
        <end position="646"/>
    </location>
</feature>
<dbReference type="CDD" id="cd01647">
    <property type="entry name" value="RT_LTR"/>
    <property type="match status" value="1"/>
</dbReference>
<dbReference type="GO" id="GO:0004190">
    <property type="term" value="F:aspartic-type endopeptidase activity"/>
    <property type="evidence" value="ECO:0007669"/>
    <property type="project" value="InterPro"/>
</dbReference>
<dbReference type="Gene3D" id="2.40.70.10">
    <property type="entry name" value="Acid Proteases"/>
    <property type="match status" value="1"/>
</dbReference>
<keyword evidence="5" id="KW-0862">Zinc</keyword>
<dbReference type="PROSITE" id="PS50878">
    <property type="entry name" value="RT_POL"/>
    <property type="match status" value="1"/>
</dbReference>
<feature type="domain" description="Peptidase A2" evidence="8">
    <location>
        <begin position="315"/>
        <end position="395"/>
    </location>
</feature>
<dbReference type="SUPFAM" id="SSF53098">
    <property type="entry name" value="Ribonuclease H-like"/>
    <property type="match status" value="1"/>
</dbReference>
<evidence type="ECO:0000259" key="9">
    <source>
        <dbReference type="PROSITE" id="PS50878"/>
    </source>
</evidence>
<dbReference type="InterPro" id="IPR021109">
    <property type="entry name" value="Peptidase_aspartic_dom_sf"/>
</dbReference>
<dbReference type="InterPro" id="IPR041588">
    <property type="entry name" value="Integrase_H2C2"/>
</dbReference>
<proteinExistence type="inferred from homology"/>
<keyword evidence="5" id="KW-0479">Metal-binding</keyword>
<dbReference type="InterPro" id="IPR043128">
    <property type="entry name" value="Rev_trsase/Diguanyl_cyclase"/>
</dbReference>
<dbReference type="SUPFAM" id="SSF56672">
    <property type="entry name" value="DNA/RNA polymerases"/>
    <property type="match status" value="1"/>
</dbReference>
<dbReference type="InterPro" id="IPR036397">
    <property type="entry name" value="RNaseH_sf"/>
</dbReference>